<dbReference type="InterPro" id="IPR008042">
    <property type="entry name" value="Retrotrans_Pao"/>
</dbReference>
<feature type="domain" description="CCHC-type" evidence="3">
    <location>
        <begin position="264"/>
        <end position="279"/>
    </location>
</feature>
<name>A0AAD7R5A1_9TELE</name>
<dbReference type="EMBL" id="JAINUG010000631">
    <property type="protein sequence ID" value="KAJ8362607.1"/>
    <property type="molecule type" value="Genomic_DNA"/>
</dbReference>
<evidence type="ECO:0000256" key="1">
    <source>
        <dbReference type="PROSITE-ProRule" id="PRU00047"/>
    </source>
</evidence>
<feature type="compositionally biased region" description="Basic and acidic residues" evidence="2">
    <location>
        <begin position="296"/>
        <end position="312"/>
    </location>
</feature>
<dbReference type="GO" id="GO:0003676">
    <property type="term" value="F:nucleic acid binding"/>
    <property type="evidence" value="ECO:0007669"/>
    <property type="project" value="InterPro"/>
</dbReference>
<evidence type="ECO:0000313" key="5">
    <source>
        <dbReference type="Proteomes" id="UP001221898"/>
    </source>
</evidence>
<feature type="region of interest" description="Disordered" evidence="2">
    <location>
        <begin position="199"/>
        <end position="233"/>
    </location>
</feature>
<keyword evidence="5" id="KW-1185">Reference proteome</keyword>
<accession>A0AAD7R5A1</accession>
<organism evidence="4 5">
    <name type="scientific">Aldrovandia affinis</name>
    <dbReference type="NCBI Taxonomy" id="143900"/>
    <lineage>
        <taxon>Eukaryota</taxon>
        <taxon>Metazoa</taxon>
        <taxon>Chordata</taxon>
        <taxon>Craniata</taxon>
        <taxon>Vertebrata</taxon>
        <taxon>Euteleostomi</taxon>
        <taxon>Actinopterygii</taxon>
        <taxon>Neopterygii</taxon>
        <taxon>Teleostei</taxon>
        <taxon>Notacanthiformes</taxon>
        <taxon>Halosauridae</taxon>
        <taxon>Aldrovandia</taxon>
    </lineage>
</organism>
<keyword evidence="1" id="KW-0862">Zinc</keyword>
<reference evidence="4" key="1">
    <citation type="journal article" date="2023" name="Science">
        <title>Genome structures resolve the early diversification of teleost fishes.</title>
        <authorList>
            <person name="Parey E."/>
            <person name="Louis A."/>
            <person name="Montfort J."/>
            <person name="Bouchez O."/>
            <person name="Roques C."/>
            <person name="Iampietro C."/>
            <person name="Lluch J."/>
            <person name="Castinel A."/>
            <person name="Donnadieu C."/>
            <person name="Desvignes T."/>
            <person name="Floi Bucao C."/>
            <person name="Jouanno E."/>
            <person name="Wen M."/>
            <person name="Mejri S."/>
            <person name="Dirks R."/>
            <person name="Jansen H."/>
            <person name="Henkel C."/>
            <person name="Chen W.J."/>
            <person name="Zahm M."/>
            <person name="Cabau C."/>
            <person name="Klopp C."/>
            <person name="Thompson A.W."/>
            <person name="Robinson-Rechavi M."/>
            <person name="Braasch I."/>
            <person name="Lecointre G."/>
            <person name="Bobe J."/>
            <person name="Postlethwait J.H."/>
            <person name="Berthelot C."/>
            <person name="Roest Crollius H."/>
            <person name="Guiguen Y."/>
        </authorList>
    </citation>
    <scope>NUCLEOTIDE SEQUENCE</scope>
    <source>
        <strain evidence="4">NC1722</strain>
    </source>
</reference>
<sequence>MGVMRHDFLDLALKPHSGGVDVGSHEQRPVAVDPGETQGQFAGGRISSHRGHWPWRWTGVRAGDGLEVAYGALPQPQLVYPVSWSVSSVGNSRQAPRSSRGCGGADPGGSFADQIGETVNSPPRHQCPVGVPDPPLALELRGPTSLRWNRVVVRELDGSGDYPSFACFTEFIQTEARIACNPIASPLLMNHKPTDERVPKRAKALNTSAQRNNSTSEIKETPNSKPKPPCPTCKDETHGVAKCPTFAAKSMEDKKAFIHENHLCFGCLRKGHSSKDCKRRHTCGTCNRRHPTCLHEERDKRPVEAPEKHSTPTDDSASQEIKVTSHTVMQRASATSSIVPVLMSSAEEPQREVLTYALLDTQSDSTFILEDLLEELNVDTQPVQLKLSTMTAIDTVIASKSVSGLQVRGLHSEKQIQLRQAYTRNFIPVDKSYIPTKKTALQWPHLKHLANKLPPLQGCEGNQRFVHRVAVKEIPAPSTTDVLKVLESDFNEKRYEDRDKYVSQDDVRFVQLLSDNISQKEDGHYEMPLPFKSSSPPLLPNNKRLATVRLQYLKKRLKANKPYNDQYKAFMEEMMIRGDAEPAPKTPEGQTVWYIPHHGVYHPKKPEKLRVVFDCSAKFHGVSLNDMLLTGPDLINSLLGVLCRFRKEAVAVICDIEKMFHQFLVPPKLRNYLRFLWWESGDLEREPQDYQMAVHLFGASSSPGCANFGLKYLARQHKDDYPSASAFIEKNFYVDDGLTSVPSIEEAKKLIVEAQELCKRGGLRLHKFNSNEREVLDSVDPSERAVTTEPLNLSLNATPTERALGIQWSLEHDTFSFNVDLQNKPSTRRGILSVIASLYDPLGFVAPFTLSGKCILQELCRRGIGWDDPLPEDLSPRWEEWKNGLQKLKEVSIPRCYRPQDFGKTVTTELHHFSDASNVGYGTCSYLRCKNDNDEVHCSLVMAKARVAPTKLTSIPRLELSAAVVSARLSVMLKNELEMQIDEEFFWTDSQVVLAYINNEARRFHVFVANRVQLIRENTDPNQWYYIDTAENPADHASRGLHASDISSTNWLSGPKFLWEQEIHPRPHLTTELLVGDPEVKAIQVFATKHEPSQPNILNSLSRFSSWTRLLKVVARIKRLKSEQEYPRELVTVEERERAAEVQVTPEVSGSARFELFEMC</sequence>
<feature type="region of interest" description="Disordered" evidence="2">
    <location>
        <begin position="90"/>
        <end position="128"/>
    </location>
</feature>
<evidence type="ECO:0000256" key="2">
    <source>
        <dbReference type="SAM" id="MobiDB-lite"/>
    </source>
</evidence>
<feature type="compositionally biased region" description="Polar residues" evidence="2">
    <location>
        <begin position="205"/>
        <end position="216"/>
    </location>
</feature>
<dbReference type="AlphaFoldDB" id="A0AAD7R5A1"/>
<proteinExistence type="predicted"/>
<dbReference type="Proteomes" id="UP001221898">
    <property type="component" value="Unassembled WGS sequence"/>
</dbReference>
<protein>
    <recommendedName>
        <fullName evidence="3">CCHC-type domain-containing protein</fullName>
    </recommendedName>
</protein>
<comment type="caution">
    <text evidence="4">The sequence shown here is derived from an EMBL/GenBank/DDBJ whole genome shotgun (WGS) entry which is preliminary data.</text>
</comment>
<evidence type="ECO:0000313" key="4">
    <source>
        <dbReference type="EMBL" id="KAJ8362607.1"/>
    </source>
</evidence>
<dbReference type="PANTHER" id="PTHR47331">
    <property type="entry name" value="PHD-TYPE DOMAIN-CONTAINING PROTEIN"/>
    <property type="match status" value="1"/>
</dbReference>
<keyword evidence="1" id="KW-0479">Metal-binding</keyword>
<dbReference type="InterPro" id="IPR001878">
    <property type="entry name" value="Znf_CCHC"/>
</dbReference>
<dbReference type="CDD" id="cd01644">
    <property type="entry name" value="RT_pepA17"/>
    <property type="match status" value="1"/>
</dbReference>
<feature type="region of interest" description="Disordered" evidence="2">
    <location>
        <begin position="296"/>
        <end position="321"/>
    </location>
</feature>
<dbReference type="InterPro" id="IPR043502">
    <property type="entry name" value="DNA/RNA_pol_sf"/>
</dbReference>
<dbReference type="PROSITE" id="PS50158">
    <property type="entry name" value="ZF_CCHC"/>
    <property type="match status" value="1"/>
</dbReference>
<dbReference type="GO" id="GO:0008270">
    <property type="term" value="F:zinc ion binding"/>
    <property type="evidence" value="ECO:0007669"/>
    <property type="project" value="UniProtKB-KW"/>
</dbReference>
<evidence type="ECO:0000259" key="3">
    <source>
        <dbReference type="PROSITE" id="PS50158"/>
    </source>
</evidence>
<keyword evidence="1" id="KW-0863">Zinc-finger</keyword>
<dbReference type="PANTHER" id="PTHR47331:SF5">
    <property type="entry name" value="RIBONUCLEASE H"/>
    <property type="match status" value="1"/>
</dbReference>
<gene>
    <name evidence="4" type="ORF">AAFF_G00367670</name>
</gene>
<dbReference type="SUPFAM" id="SSF56672">
    <property type="entry name" value="DNA/RNA polymerases"/>
    <property type="match status" value="1"/>
</dbReference>
<dbReference type="SMART" id="SM00343">
    <property type="entry name" value="ZnF_C2HC"/>
    <property type="match status" value="2"/>
</dbReference>
<dbReference type="Pfam" id="PF05380">
    <property type="entry name" value="Peptidase_A17"/>
    <property type="match status" value="1"/>
</dbReference>